<name>A0A1T5AGK4_9SPHI</name>
<dbReference type="OrthoDB" id="9787280at2"/>
<evidence type="ECO:0000256" key="1">
    <source>
        <dbReference type="ARBA" id="ARBA00022679"/>
    </source>
</evidence>
<dbReference type="InterPro" id="IPR002060">
    <property type="entry name" value="Squ/phyt_synthse"/>
</dbReference>
<proteinExistence type="predicted"/>
<sequence length="278" mass="32394">MKILFDNLSVEISRMTTRTYSTSFSMGIYFIDARLRDAIYSIYGYVRLADEIVDSFDGFEQRHLLEKLTAETYEAIESKISINPILNSFQNAVNKYEIDLELIRLFLRSMEMDLEKVLYDTNNYNQYILGSAEVVGLMCLHVFTENDKAKFEELKPSAMKLGAAFQKVNFLRDMKDDYQILGRSYFPGVDIQEFNHVSKEQIELEIEEDFNAALIGIRKLPISSKRGVYLAYIYYKTLFNKIKSLPAHKVLTERVRINNGRKLGLMINCLVQNKMKWV</sequence>
<keyword evidence="1" id="KW-0808">Transferase</keyword>
<dbReference type="PROSITE" id="PS01045">
    <property type="entry name" value="SQUALEN_PHYTOEN_SYN_2"/>
    <property type="match status" value="1"/>
</dbReference>
<dbReference type="PANTHER" id="PTHR31480">
    <property type="entry name" value="BIFUNCTIONAL LYCOPENE CYCLASE/PHYTOENE SYNTHASE"/>
    <property type="match status" value="1"/>
</dbReference>
<dbReference type="Proteomes" id="UP000189981">
    <property type="component" value="Unassembled WGS sequence"/>
</dbReference>
<dbReference type="SFLD" id="SFLDG01018">
    <property type="entry name" value="Squalene/Phytoene_Synthase_Lik"/>
    <property type="match status" value="1"/>
</dbReference>
<dbReference type="GO" id="GO:0016117">
    <property type="term" value="P:carotenoid biosynthetic process"/>
    <property type="evidence" value="ECO:0007669"/>
    <property type="project" value="UniProtKB-ARBA"/>
</dbReference>
<evidence type="ECO:0000313" key="3">
    <source>
        <dbReference type="Proteomes" id="UP000189981"/>
    </source>
</evidence>
<dbReference type="GO" id="GO:0051996">
    <property type="term" value="F:squalene synthase [NAD(P)H] activity"/>
    <property type="evidence" value="ECO:0007669"/>
    <property type="project" value="InterPro"/>
</dbReference>
<dbReference type="AlphaFoldDB" id="A0A1T5AGK4"/>
<dbReference type="InterPro" id="IPR008949">
    <property type="entry name" value="Isoprenoid_synthase_dom_sf"/>
</dbReference>
<reference evidence="3" key="1">
    <citation type="submission" date="2017-02" db="EMBL/GenBank/DDBJ databases">
        <authorList>
            <person name="Varghese N."/>
            <person name="Submissions S."/>
        </authorList>
    </citation>
    <scope>NUCLEOTIDE SEQUENCE [LARGE SCALE GENOMIC DNA]</scope>
    <source>
        <strain evidence="3">DSM 22385</strain>
    </source>
</reference>
<dbReference type="SFLD" id="SFLDG01212">
    <property type="entry name" value="Phytoene_synthase_like"/>
    <property type="match status" value="1"/>
</dbReference>
<dbReference type="InterPro" id="IPR044843">
    <property type="entry name" value="Trans_IPPS_bact-type"/>
</dbReference>
<dbReference type="GO" id="GO:0004311">
    <property type="term" value="F:geranylgeranyl diphosphate synthase activity"/>
    <property type="evidence" value="ECO:0007669"/>
    <property type="project" value="InterPro"/>
</dbReference>
<dbReference type="Pfam" id="PF00494">
    <property type="entry name" value="SQS_PSY"/>
    <property type="match status" value="1"/>
</dbReference>
<dbReference type="InterPro" id="IPR019845">
    <property type="entry name" value="Squalene/phytoene_synthase_CS"/>
</dbReference>
<gene>
    <name evidence="2" type="ORF">SAMN05661099_0699</name>
</gene>
<keyword evidence="3" id="KW-1185">Reference proteome</keyword>
<dbReference type="CDD" id="cd00683">
    <property type="entry name" value="Trans_IPPS_HH"/>
    <property type="match status" value="1"/>
</dbReference>
<dbReference type="RefSeq" id="WP_079701257.1">
    <property type="nucleotide sequence ID" value="NZ_FUYR01000001.1"/>
</dbReference>
<dbReference type="Gene3D" id="1.10.600.10">
    <property type="entry name" value="Farnesyl Diphosphate Synthase"/>
    <property type="match status" value="1"/>
</dbReference>
<dbReference type="STRING" id="572036.SAMN05661099_0699"/>
<organism evidence="2 3">
    <name type="scientific">Daejeonella lutea</name>
    <dbReference type="NCBI Taxonomy" id="572036"/>
    <lineage>
        <taxon>Bacteria</taxon>
        <taxon>Pseudomonadati</taxon>
        <taxon>Bacteroidota</taxon>
        <taxon>Sphingobacteriia</taxon>
        <taxon>Sphingobacteriales</taxon>
        <taxon>Sphingobacteriaceae</taxon>
        <taxon>Daejeonella</taxon>
    </lineage>
</organism>
<protein>
    <submittedName>
        <fullName evidence="2">Phytoene/squalene synthetase</fullName>
    </submittedName>
</protein>
<dbReference type="EMBL" id="FUYR01000001">
    <property type="protein sequence ID" value="SKB34066.1"/>
    <property type="molecule type" value="Genomic_DNA"/>
</dbReference>
<dbReference type="InterPro" id="IPR033904">
    <property type="entry name" value="Trans_IPPS_HH"/>
</dbReference>
<evidence type="ECO:0000313" key="2">
    <source>
        <dbReference type="EMBL" id="SKB34066.1"/>
    </source>
</evidence>
<accession>A0A1T5AGK4</accession>
<dbReference type="SUPFAM" id="SSF48576">
    <property type="entry name" value="Terpenoid synthases"/>
    <property type="match status" value="1"/>
</dbReference>
<dbReference type="SFLD" id="SFLDS00005">
    <property type="entry name" value="Isoprenoid_Synthase_Type_I"/>
    <property type="match status" value="1"/>
</dbReference>